<evidence type="ECO:0000313" key="3">
    <source>
        <dbReference type="Proteomes" id="UP000252118"/>
    </source>
</evidence>
<dbReference type="AlphaFoldDB" id="A0A366EW69"/>
<dbReference type="EMBL" id="QNRJ01000003">
    <property type="protein sequence ID" value="RBP05950.1"/>
    <property type="molecule type" value="Genomic_DNA"/>
</dbReference>
<organism evidence="2 3">
    <name type="scientific">Rossellomorea aquimaris</name>
    <dbReference type="NCBI Taxonomy" id="189382"/>
    <lineage>
        <taxon>Bacteria</taxon>
        <taxon>Bacillati</taxon>
        <taxon>Bacillota</taxon>
        <taxon>Bacilli</taxon>
        <taxon>Bacillales</taxon>
        <taxon>Bacillaceae</taxon>
        <taxon>Rossellomorea</taxon>
    </lineage>
</organism>
<dbReference type="Proteomes" id="UP000252118">
    <property type="component" value="Unassembled WGS sequence"/>
</dbReference>
<gene>
    <name evidence="2" type="ORF">DET59_10376</name>
</gene>
<feature type="domain" description="General stress protein 17M-like" evidence="1">
    <location>
        <begin position="3"/>
        <end position="99"/>
    </location>
</feature>
<protein>
    <submittedName>
        <fullName evidence="2">Heat induced stress protein YflT</fullName>
    </submittedName>
</protein>
<proteinExistence type="predicted"/>
<evidence type="ECO:0000259" key="1">
    <source>
        <dbReference type="Pfam" id="PF11181"/>
    </source>
</evidence>
<dbReference type="OrthoDB" id="2353304at2"/>
<evidence type="ECO:0000313" key="2">
    <source>
        <dbReference type="EMBL" id="RBP05950.1"/>
    </source>
</evidence>
<dbReference type="InterPro" id="IPR025889">
    <property type="entry name" value="GSP17M-like_dom"/>
</dbReference>
<name>A0A366EW69_9BACI</name>
<comment type="caution">
    <text evidence="2">The sequence shown here is derived from an EMBL/GenBank/DDBJ whole genome shotgun (WGS) entry which is preliminary data.</text>
</comment>
<sequence length="107" mass="12008">MKPTVKEFYDDKELITEVEKLSSQGVDKHNLYVLSHDDDRTDRVADGADANEIGVKETGIGTAVGNMILNKGDELRNKLMEVGFSHEEADQYEEKLDEGKILLIVKN</sequence>
<reference evidence="2 3" key="1">
    <citation type="submission" date="2018-06" db="EMBL/GenBank/DDBJ databases">
        <title>Freshwater and sediment microbial communities from various areas in North America, analyzing microbe dynamics in response to fracking.</title>
        <authorList>
            <person name="Lamendella R."/>
        </authorList>
    </citation>
    <scope>NUCLEOTIDE SEQUENCE [LARGE SCALE GENOMIC DNA]</scope>
    <source>
        <strain evidence="2 3">97B</strain>
    </source>
</reference>
<dbReference type="Pfam" id="PF11181">
    <property type="entry name" value="YflT"/>
    <property type="match status" value="1"/>
</dbReference>
<accession>A0A366EW69</accession>
<dbReference type="RefSeq" id="WP_113968537.1">
    <property type="nucleotide sequence ID" value="NZ_QNRJ01000003.1"/>
</dbReference>